<evidence type="ECO:0000256" key="1">
    <source>
        <dbReference type="ARBA" id="ARBA00006820"/>
    </source>
</evidence>
<comment type="caution">
    <text evidence="7">The sequence shown here is derived from an EMBL/GenBank/DDBJ whole genome shotgun (WGS) entry which is preliminary data.</text>
</comment>
<dbReference type="EMBL" id="VJMJ01000172">
    <property type="protein sequence ID" value="KAF0728908.1"/>
    <property type="molecule type" value="Genomic_DNA"/>
</dbReference>
<evidence type="ECO:0000256" key="4">
    <source>
        <dbReference type="ARBA" id="ARBA00022840"/>
    </source>
</evidence>
<dbReference type="GO" id="GO:0015631">
    <property type="term" value="F:tubulin binding"/>
    <property type="evidence" value="ECO:0007669"/>
    <property type="project" value="TreeGrafter"/>
</dbReference>
<gene>
    <name evidence="7" type="ORF">Ae201684_013476</name>
</gene>
<feature type="compositionally biased region" description="Basic and acidic residues" evidence="6">
    <location>
        <begin position="1"/>
        <end position="20"/>
    </location>
</feature>
<sequence length="427" mass="49559">MDLRKLRQSRPESREKRSASPRDPNVKVLFRTSLHNTVCDVMASLDGWEETDSELDWDLHWADVGWIRECFDMIQPKLQDHQRINHFKNHYELTRKDLLVKNLKRMKKQQAKSDVDGQFTDFWSLTFVLPMEYGMFLEEFKRFPGAMWIMKPIGKAQGKGIFLFEKLSQISEWKKDHTYKIEGGIQAKTSDTYIVQKYIENPYTIGGKKFDLRLYVLVTSFSPLVFWIYRAGFGRFSNARYSHAKADMGNLYMHLTNASVQKTAQDYDKSMGCKWPLSKIKQFLISKHGVRAVDMLFYDIQSVITRSLLAVQPILIQDKHCFELYGYDVLIDSDLKPWLIEVNASPSLTGDTDEDYGLKWNLIAHAMAIVDMTHTRTGLERHVGGFDLIWDNGPVKDAHPDGYLSYLGCAFHRQPHQRPTAQTAQHS</sequence>
<reference evidence="7 8" key="1">
    <citation type="submission" date="2019-07" db="EMBL/GenBank/DDBJ databases">
        <title>Genomics analysis of Aphanomyces spp. identifies a new class of oomycete effector associated with host adaptation.</title>
        <authorList>
            <person name="Gaulin E."/>
        </authorList>
    </citation>
    <scope>NUCLEOTIDE SEQUENCE [LARGE SCALE GENOMIC DNA]</scope>
    <source>
        <strain evidence="7 8">ATCC 201684</strain>
    </source>
</reference>
<protein>
    <recommendedName>
        <fullName evidence="5">Tubulin--tyrosine ligase-like protein 9</fullName>
    </recommendedName>
</protein>
<comment type="similarity">
    <text evidence="1">Belongs to the tubulin--tyrosine ligase family.</text>
</comment>
<dbReference type="AlphaFoldDB" id="A0A6G0WNG8"/>
<dbReference type="GO" id="GO:0036064">
    <property type="term" value="C:ciliary basal body"/>
    <property type="evidence" value="ECO:0007669"/>
    <property type="project" value="TreeGrafter"/>
</dbReference>
<dbReference type="PROSITE" id="PS51221">
    <property type="entry name" value="TTL"/>
    <property type="match status" value="1"/>
</dbReference>
<organism evidence="7 8">
    <name type="scientific">Aphanomyces euteiches</name>
    <dbReference type="NCBI Taxonomy" id="100861"/>
    <lineage>
        <taxon>Eukaryota</taxon>
        <taxon>Sar</taxon>
        <taxon>Stramenopiles</taxon>
        <taxon>Oomycota</taxon>
        <taxon>Saprolegniomycetes</taxon>
        <taxon>Saprolegniales</taxon>
        <taxon>Verrucalvaceae</taxon>
        <taxon>Aphanomyces</taxon>
    </lineage>
</organism>
<keyword evidence="2" id="KW-0436">Ligase</keyword>
<dbReference type="PANTHER" id="PTHR12241:SF39">
    <property type="entry name" value="TUBULIN POLYGLUTAMYLASE TTLL9-RELATED"/>
    <property type="match status" value="1"/>
</dbReference>
<dbReference type="PANTHER" id="PTHR12241">
    <property type="entry name" value="TUBULIN POLYGLUTAMYLASE"/>
    <property type="match status" value="1"/>
</dbReference>
<dbReference type="VEuPathDB" id="FungiDB:AeMF1_014791"/>
<evidence type="ECO:0000313" key="8">
    <source>
        <dbReference type="Proteomes" id="UP000481153"/>
    </source>
</evidence>
<evidence type="ECO:0000256" key="3">
    <source>
        <dbReference type="ARBA" id="ARBA00022741"/>
    </source>
</evidence>
<name>A0A6G0WNG8_9STRA</name>
<dbReference type="GO" id="GO:0000226">
    <property type="term" value="P:microtubule cytoskeleton organization"/>
    <property type="evidence" value="ECO:0007669"/>
    <property type="project" value="TreeGrafter"/>
</dbReference>
<accession>A0A6G0WNG8</accession>
<evidence type="ECO:0000256" key="6">
    <source>
        <dbReference type="SAM" id="MobiDB-lite"/>
    </source>
</evidence>
<dbReference type="InterPro" id="IPR004344">
    <property type="entry name" value="TTL/TTLL_fam"/>
</dbReference>
<proteinExistence type="inferred from homology"/>
<dbReference type="GO" id="GO:0005524">
    <property type="term" value="F:ATP binding"/>
    <property type="evidence" value="ECO:0007669"/>
    <property type="project" value="UniProtKB-KW"/>
</dbReference>
<keyword evidence="8" id="KW-1185">Reference proteome</keyword>
<evidence type="ECO:0000256" key="2">
    <source>
        <dbReference type="ARBA" id="ARBA00022598"/>
    </source>
</evidence>
<feature type="region of interest" description="Disordered" evidence="6">
    <location>
        <begin position="1"/>
        <end position="22"/>
    </location>
</feature>
<dbReference type="Pfam" id="PF03133">
    <property type="entry name" value="TTL"/>
    <property type="match status" value="1"/>
</dbReference>
<keyword evidence="4" id="KW-0067">ATP-binding</keyword>
<dbReference type="Gene3D" id="3.30.470.20">
    <property type="entry name" value="ATP-grasp fold, B domain"/>
    <property type="match status" value="1"/>
</dbReference>
<evidence type="ECO:0000313" key="7">
    <source>
        <dbReference type="EMBL" id="KAF0728908.1"/>
    </source>
</evidence>
<dbReference type="SUPFAM" id="SSF56059">
    <property type="entry name" value="Glutathione synthetase ATP-binding domain-like"/>
    <property type="match status" value="1"/>
</dbReference>
<dbReference type="GO" id="GO:0070740">
    <property type="term" value="F:tubulin-glutamic acid ligase activity"/>
    <property type="evidence" value="ECO:0007669"/>
    <property type="project" value="TreeGrafter"/>
</dbReference>
<keyword evidence="3" id="KW-0547">Nucleotide-binding</keyword>
<dbReference type="Proteomes" id="UP000481153">
    <property type="component" value="Unassembled WGS sequence"/>
</dbReference>
<evidence type="ECO:0000256" key="5">
    <source>
        <dbReference type="ARBA" id="ARBA00030445"/>
    </source>
</evidence>